<keyword evidence="1" id="KW-0472">Membrane</keyword>
<sequence length="75" mass="8462">MFVEFANFGDRTGRSYLSGIVGGHLLDFFLISTTTRILYLVALLLWLAGGKARLKAEVARRVELIRQSCRSINRC</sequence>
<keyword evidence="1" id="KW-0812">Transmembrane</keyword>
<dbReference type="Proteomes" id="UP000019184">
    <property type="component" value="Unassembled WGS sequence"/>
</dbReference>
<proteinExistence type="predicted"/>
<comment type="caution">
    <text evidence="2">The sequence shown here is derived from an EMBL/GenBank/DDBJ whole genome shotgun (WGS) entry which is preliminary data.</text>
</comment>
<dbReference type="AlphaFoldDB" id="A0A7U7GA51"/>
<protein>
    <submittedName>
        <fullName evidence="2">Uncharacterized protein</fullName>
    </submittedName>
</protein>
<name>A0A7U7GA51_9GAMM</name>
<keyword evidence="3" id="KW-1185">Reference proteome</keyword>
<feature type="transmembrane region" description="Helical" evidence="1">
    <location>
        <begin position="28"/>
        <end position="48"/>
    </location>
</feature>
<reference evidence="2 3" key="1">
    <citation type="journal article" date="2014" name="ISME J.">
        <title>Candidatus Competibacter-lineage genomes retrieved from metagenomes reveal functional metabolic diversity.</title>
        <authorList>
            <person name="McIlroy S.J."/>
            <person name="Albertsen M."/>
            <person name="Andresen E.K."/>
            <person name="Saunders A.M."/>
            <person name="Kristiansen R."/>
            <person name="Stokholm-Bjerregaard M."/>
            <person name="Nielsen K.L."/>
            <person name="Nielsen P.H."/>
        </authorList>
    </citation>
    <scope>NUCLEOTIDE SEQUENCE [LARGE SCALE GENOMIC DNA]</scope>
    <source>
        <strain evidence="2 3">Run_B_J11</strain>
    </source>
</reference>
<evidence type="ECO:0000313" key="2">
    <source>
        <dbReference type="EMBL" id="CDH44733.1"/>
    </source>
</evidence>
<evidence type="ECO:0000313" key="3">
    <source>
        <dbReference type="Proteomes" id="UP000019184"/>
    </source>
</evidence>
<accession>A0A7U7GA51</accession>
<organism evidence="2 3">
    <name type="scientific">Candidatus Contendobacter odensis Run_B_J11</name>
    <dbReference type="NCBI Taxonomy" id="1400861"/>
    <lineage>
        <taxon>Bacteria</taxon>
        <taxon>Pseudomonadati</taxon>
        <taxon>Pseudomonadota</taxon>
        <taxon>Gammaproteobacteria</taxon>
        <taxon>Candidatus Competibacteraceae</taxon>
        <taxon>Candidatus Contendibacter</taxon>
    </lineage>
</organism>
<gene>
    <name evidence="2" type="ORF">BN874_1850033</name>
</gene>
<dbReference type="EMBL" id="CBTK010000096">
    <property type="protein sequence ID" value="CDH44733.1"/>
    <property type="molecule type" value="Genomic_DNA"/>
</dbReference>
<evidence type="ECO:0000256" key="1">
    <source>
        <dbReference type="SAM" id="Phobius"/>
    </source>
</evidence>
<keyword evidence="1" id="KW-1133">Transmembrane helix</keyword>